<dbReference type="PANTHER" id="PTHR48178">
    <property type="entry name" value="PEROXISOME BIOGENESIS FACTOR 2"/>
    <property type="match status" value="1"/>
</dbReference>
<dbReference type="PROSITE" id="PS00518">
    <property type="entry name" value="ZF_RING_1"/>
    <property type="match status" value="1"/>
</dbReference>
<evidence type="ECO:0000256" key="18">
    <source>
        <dbReference type="PROSITE-ProRule" id="PRU00175"/>
    </source>
</evidence>
<sequence>MDEPKIPNGNLPLRVNQLDAEASDEFIHEIILEKLRDVLKYLQLSNIFTSYQLEVDAAIKFGLWWVVFRKQRSTLGQQLLDLEYTSVRPGAKTLSAITRVQSLLYLICNVVTPYLWARLRELQAIRSFSDSNPHLDKLITILQTTWQYVNLLNFVTFLYNGQFLHVYERICGMRSFHPKGKQLREVGFEFSNREIMWHGFTEFMTFLLPYINMRKVKTMFTFSSAKSSDGSKFCKECDSYPTNPTRVADCSHIYCYHCAASLVTTDGALECKACNVKITSLGNLERAQHLISLVDA</sequence>
<name>A0A7J7JLW0_BUGNE</name>
<evidence type="ECO:0000313" key="20">
    <source>
        <dbReference type="EMBL" id="KAF6027260.1"/>
    </source>
</evidence>
<keyword evidence="10" id="KW-0862">Zinc</keyword>
<evidence type="ECO:0000313" key="21">
    <source>
        <dbReference type="Proteomes" id="UP000593567"/>
    </source>
</evidence>
<evidence type="ECO:0000256" key="16">
    <source>
        <dbReference type="ARBA" id="ARBA00034438"/>
    </source>
</evidence>
<evidence type="ECO:0000256" key="12">
    <source>
        <dbReference type="ARBA" id="ARBA00022989"/>
    </source>
</evidence>
<comment type="pathway">
    <text evidence="2">Protein modification; protein ubiquitination.</text>
</comment>
<evidence type="ECO:0000256" key="10">
    <source>
        <dbReference type="ARBA" id="ARBA00022833"/>
    </source>
</evidence>
<evidence type="ECO:0000259" key="19">
    <source>
        <dbReference type="PROSITE" id="PS50089"/>
    </source>
</evidence>
<keyword evidence="11" id="KW-0653">Protein transport</keyword>
<evidence type="ECO:0000256" key="7">
    <source>
        <dbReference type="ARBA" id="ARBA00022723"/>
    </source>
</evidence>
<feature type="domain" description="RING-type" evidence="19">
    <location>
        <begin position="234"/>
        <end position="275"/>
    </location>
</feature>
<comment type="caution">
    <text evidence="20">The sequence shown here is derived from an EMBL/GenBank/DDBJ whole genome shotgun (WGS) entry which is preliminary data.</text>
</comment>
<keyword evidence="4" id="KW-0813">Transport</keyword>
<organism evidence="20 21">
    <name type="scientific">Bugula neritina</name>
    <name type="common">Brown bryozoan</name>
    <name type="synonym">Sertularia neritina</name>
    <dbReference type="NCBI Taxonomy" id="10212"/>
    <lineage>
        <taxon>Eukaryota</taxon>
        <taxon>Metazoa</taxon>
        <taxon>Spiralia</taxon>
        <taxon>Lophotrochozoa</taxon>
        <taxon>Bryozoa</taxon>
        <taxon>Gymnolaemata</taxon>
        <taxon>Cheilostomatida</taxon>
        <taxon>Flustrina</taxon>
        <taxon>Buguloidea</taxon>
        <taxon>Bugulidae</taxon>
        <taxon>Bugula</taxon>
    </lineage>
</organism>
<evidence type="ECO:0000256" key="6">
    <source>
        <dbReference type="ARBA" id="ARBA00022692"/>
    </source>
</evidence>
<dbReference type="EMBL" id="VXIV02002114">
    <property type="protein sequence ID" value="KAF6027260.1"/>
    <property type="molecule type" value="Genomic_DNA"/>
</dbReference>
<keyword evidence="13" id="KW-0472">Membrane</keyword>
<keyword evidence="8 18" id="KW-0863">Zinc-finger</keyword>
<evidence type="ECO:0000256" key="1">
    <source>
        <dbReference type="ARBA" id="ARBA00004585"/>
    </source>
</evidence>
<dbReference type="OrthoDB" id="1701437at2759"/>
<dbReference type="GO" id="GO:0005778">
    <property type="term" value="C:peroxisomal membrane"/>
    <property type="evidence" value="ECO:0007669"/>
    <property type="project" value="UniProtKB-SubCell"/>
</dbReference>
<keyword evidence="7" id="KW-0479">Metal-binding</keyword>
<comment type="similarity">
    <text evidence="3">Belongs to the pex2/pex10/pex12 family.</text>
</comment>
<evidence type="ECO:0000256" key="4">
    <source>
        <dbReference type="ARBA" id="ARBA00022448"/>
    </source>
</evidence>
<dbReference type="InterPro" id="IPR006845">
    <property type="entry name" value="Pex_N"/>
</dbReference>
<dbReference type="InterPro" id="IPR017907">
    <property type="entry name" value="Znf_RING_CS"/>
</dbReference>
<dbReference type="AlphaFoldDB" id="A0A7J7JLW0"/>
<evidence type="ECO:0000256" key="17">
    <source>
        <dbReference type="ARBA" id="ARBA00034523"/>
    </source>
</evidence>
<keyword evidence="12" id="KW-1133">Transmembrane helix</keyword>
<evidence type="ECO:0000256" key="9">
    <source>
        <dbReference type="ARBA" id="ARBA00022786"/>
    </source>
</evidence>
<proteinExistence type="inferred from homology"/>
<dbReference type="Gene3D" id="3.30.40.10">
    <property type="entry name" value="Zinc/RING finger domain, C3HC4 (zinc finger)"/>
    <property type="match status" value="1"/>
</dbReference>
<accession>A0A7J7JLW0</accession>
<keyword evidence="5" id="KW-0808">Transferase</keyword>
<dbReference type="EC" id="2.3.2.36" evidence="17"/>
<dbReference type="Pfam" id="PF04757">
    <property type="entry name" value="Pex2_Pex12"/>
    <property type="match status" value="1"/>
</dbReference>
<gene>
    <name evidence="20" type="ORF">EB796_014432</name>
</gene>
<comment type="subcellular location">
    <subcellularLocation>
        <location evidence="1">Peroxisome membrane</location>
        <topology evidence="1">Multi-pass membrane protein</topology>
    </subcellularLocation>
</comment>
<evidence type="ECO:0000256" key="3">
    <source>
        <dbReference type="ARBA" id="ARBA00008704"/>
    </source>
</evidence>
<evidence type="ECO:0000256" key="14">
    <source>
        <dbReference type="ARBA" id="ARBA00023140"/>
    </source>
</evidence>
<dbReference type="InterPro" id="IPR025654">
    <property type="entry name" value="PEX2/10"/>
</dbReference>
<dbReference type="GO" id="GO:0016558">
    <property type="term" value="P:protein import into peroxisome matrix"/>
    <property type="evidence" value="ECO:0007669"/>
    <property type="project" value="InterPro"/>
</dbReference>
<dbReference type="PROSITE" id="PS50089">
    <property type="entry name" value="ZF_RING_2"/>
    <property type="match status" value="1"/>
</dbReference>
<keyword evidence="21" id="KW-1185">Reference proteome</keyword>
<evidence type="ECO:0000256" key="2">
    <source>
        <dbReference type="ARBA" id="ARBA00004906"/>
    </source>
</evidence>
<keyword evidence="14" id="KW-0576">Peroxisome</keyword>
<dbReference type="InterPro" id="IPR013083">
    <property type="entry name" value="Znf_RING/FYVE/PHD"/>
</dbReference>
<dbReference type="PANTHER" id="PTHR48178:SF1">
    <property type="entry name" value="PEROXISOME BIOGENESIS FACTOR 2"/>
    <property type="match status" value="1"/>
</dbReference>
<comment type="catalytic activity">
    <reaction evidence="16">
        <text>[E2 ubiquitin-conjugating enzyme]-S-ubiquitinyl-L-cysteine + [acceptor protein]-L-cysteine = [E2 ubiquitin-conjugating enzyme]-L-cysteine + [acceptor protein]-S-ubiquitinyl-L-cysteine.</text>
        <dbReference type="EC" id="2.3.2.36"/>
    </reaction>
</comment>
<evidence type="ECO:0000256" key="5">
    <source>
        <dbReference type="ARBA" id="ARBA00022679"/>
    </source>
</evidence>
<reference evidence="20" key="1">
    <citation type="submission" date="2020-06" db="EMBL/GenBank/DDBJ databases">
        <title>Draft genome of Bugula neritina, a colonial animal packing powerful symbionts and potential medicines.</title>
        <authorList>
            <person name="Rayko M."/>
        </authorList>
    </citation>
    <scope>NUCLEOTIDE SEQUENCE [LARGE SCALE GENOMIC DNA]</scope>
    <source>
        <strain evidence="20">Kwan_BN1</strain>
    </source>
</reference>
<keyword evidence="6" id="KW-0812">Transmembrane</keyword>
<evidence type="ECO:0000256" key="8">
    <source>
        <dbReference type="ARBA" id="ARBA00022771"/>
    </source>
</evidence>
<dbReference type="InterPro" id="IPR001841">
    <property type="entry name" value="Znf_RING"/>
</dbReference>
<keyword evidence="9" id="KW-0833">Ubl conjugation pathway</keyword>
<dbReference type="SUPFAM" id="SSF57850">
    <property type="entry name" value="RING/U-box"/>
    <property type="match status" value="1"/>
</dbReference>
<dbReference type="GO" id="GO:0061630">
    <property type="term" value="F:ubiquitin protein ligase activity"/>
    <property type="evidence" value="ECO:0007669"/>
    <property type="project" value="UniProtKB-EC"/>
</dbReference>
<protein>
    <recommendedName>
        <fullName evidence="17">RING-type E3 ubiquitin transferase (cysteine targeting)</fullName>
        <ecNumber evidence="17">2.3.2.36</ecNumber>
    </recommendedName>
    <alternativeName>
        <fullName evidence="15">Peroxin-2</fullName>
    </alternativeName>
</protein>
<dbReference type="Proteomes" id="UP000593567">
    <property type="component" value="Unassembled WGS sequence"/>
</dbReference>
<dbReference type="GO" id="GO:0008270">
    <property type="term" value="F:zinc ion binding"/>
    <property type="evidence" value="ECO:0007669"/>
    <property type="project" value="UniProtKB-KW"/>
</dbReference>
<evidence type="ECO:0000256" key="13">
    <source>
        <dbReference type="ARBA" id="ARBA00023136"/>
    </source>
</evidence>
<evidence type="ECO:0000256" key="11">
    <source>
        <dbReference type="ARBA" id="ARBA00022927"/>
    </source>
</evidence>
<evidence type="ECO:0000256" key="15">
    <source>
        <dbReference type="ARBA" id="ARBA00032511"/>
    </source>
</evidence>